<dbReference type="GeneID" id="63774200"/>
<dbReference type="InParanoid" id="A0A1Y2EF54"/>
<reference evidence="1 2" key="1">
    <citation type="submission" date="2016-07" db="EMBL/GenBank/DDBJ databases">
        <title>Pervasive Adenine N6-methylation of Active Genes in Fungi.</title>
        <authorList>
            <consortium name="DOE Joint Genome Institute"/>
            <person name="Mondo S.J."/>
            <person name="Dannebaum R.O."/>
            <person name="Kuo R.C."/>
            <person name="Labutti K."/>
            <person name="Haridas S."/>
            <person name="Kuo A."/>
            <person name="Salamov A."/>
            <person name="Ahrendt S.R."/>
            <person name="Lipzen A."/>
            <person name="Sullivan W."/>
            <person name="Andreopoulos W.B."/>
            <person name="Clum A."/>
            <person name="Lindquist E."/>
            <person name="Daum C."/>
            <person name="Ramamoorthy G.K."/>
            <person name="Gryganskyi A."/>
            <person name="Culley D."/>
            <person name="Magnuson J.K."/>
            <person name="James T.Y."/>
            <person name="O'Malley M.A."/>
            <person name="Stajich J.E."/>
            <person name="Spatafora J.W."/>
            <person name="Visel A."/>
            <person name="Grigoriev I.V."/>
        </authorList>
    </citation>
    <scope>NUCLEOTIDE SEQUENCE [LARGE SCALE GENOMIC DNA]</scope>
    <source>
        <strain evidence="1 2">CBS 129021</strain>
    </source>
</reference>
<protein>
    <submittedName>
        <fullName evidence="1">Uncharacterized protein</fullName>
    </submittedName>
</protein>
<proteinExistence type="predicted"/>
<evidence type="ECO:0000313" key="2">
    <source>
        <dbReference type="Proteomes" id="UP000193689"/>
    </source>
</evidence>
<sequence>MAPGSRKSSTILISEDIFGSQTLLTSSFGIEALYHAVTTVLKSLFEFHKVNRSTKRDNLINLNGQVKNDEEVLLKQPPRVLKTWRIFWMGAKHCRPGPSTPGGNIRFGDDHVRRRDCVLVTMQNPEHQTYGNKGSAYLQLGAMRDDGAKNLLLKAADEPQP</sequence>
<dbReference type="EMBL" id="MCFJ01000002">
    <property type="protein sequence ID" value="ORY70213.1"/>
    <property type="molecule type" value="Genomic_DNA"/>
</dbReference>
<accession>A0A1Y2EF54</accession>
<dbReference type="RefSeq" id="XP_040720163.1">
    <property type="nucleotide sequence ID" value="XM_040857988.1"/>
</dbReference>
<keyword evidence="2" id="KW-1185">Reference proteome</keyword>
<dbReference type="AlphaFoldDB" id="A0A1Y2EF54"/>
<comment type="caution">
    <text evidence="1">The sequence shown here is derived from an EMBL/GenBank/DDBJ whole genome shotgun (WGS) entry which is preliminary data.</text>
</comment>
<gene>
    <name evidence="1" type="ORF">BCR38DRAFT_405841</name>
</gene>
<dbReference type="Proteomes" id="UP000193689">
    <property type="component" value="Unassembled WGS sequence"/>
</dbReference>
<evidence type="ECO:0000313" key="1">
    <source>
        <dbReference type="EMBL" id="ORY70213.1"/>
    </source>
</evidence>
<name>A0A1Y2EF54_9PEZI</name>
<organism evidence="1 2">
    <name type="scientific">Pseudomassariella vexata</name>
    <dbReference type="NCBI Taxonomy" id="1141098"/>
    <lineage>
        <taxon>Eukaryota</taxon>
        <taxon>Fungi</taxon>
        <taxon>Dikarya</taxon>
        <taxon>Ascomycota</taxon>
        <taxon>Pezizomycotina</taxon>
        <taxon>Sordariomycetes</taxon>
        <taxon>Xylariomycetidae</taxon>
        <taxon>Amphisphaeriales</taxon>
        <taxon>Pseudomassariaceae</taxon>
        <taxon>Pseudomassariella</taxon>
    </lineage>
</organism>
<dbReference type="OrthoDB" id="5086500at2759"/>